<protein>
    <submittedName>
        <fullName evidence="2">Predicted protein</fullName>
    </submittedName>
</protein>
<organism evidence="2">
    <name type="scientific">Hordeum vulgare subsp. vulgare</name>
    <name type="common">Domesticated barley</name>
    <dbReference type="NCBI Taxonomy" id="112509"/>
    <lineage>
        <taxon>Eukaryota</taxon>
        <taxon>Viridiplantae</taxon>
        <taxon>Streptophyta</taxon>
        <taxon>Embryophyta</taxon>
        <taxon>Tracheophyta</taxon>
        <taxon>Spermatophyta</taxon>
        <taxon>Magnoliopsida</taxon>
        <taxon>Liliopsida</taxon>
        <taxon>Poales</taxon>
        <taxon>Poaceae</taxon>
        <taxon>BOP clade</taxon>
        <taxon>Pooideae</taxon>
        <taxon>Triticodae</taxon>
        <taxon>Triticeae</taxon>
        <taxon>Hordeinae</taxon>
        <taxon>Hordeum</taxon>
    </lineage>
</organism>
<proteinExistence type="evidence at transcript level"/>
<feature type="region of interest" description="Disordered" evidence="1">
    <location>
        <begin position="1"/>
        <end position="20"/>
    </location>
</feature>
<reference evidence="2" key="1">
    <citation type="journal article" date="2011" name="Plant Physiol.">
        <title>Comprehensive sequence analysis of 24,783 barley full-length cDNAs derived from 12 clone libraries.</title>
        <authorList>
            <person name="Matsumoto T."/>
            <person name="Tanaka T."/>
            <person name="Sakai H."/>
            <person name="Amano N."/>
            <person name="Kanamori H."/>
            <person name="Kurita K."/>
            <person name="Kikuta A."/>
            <person name="Kamiya K."/>
            <person name="Yamamoto M."/>
            <person name="Ikawa H."/>
            <person name="Fujii N."/>
            <person name="Hori K."/>
            <person name="Itoh T."/>
            <person name="Sato K."/>
        </authorList>
    </citation>
    <scope>NUCLEOTIDE SEQUENCE</scope>
    <source>
        <tissue evidence="2">Flower</tissue>
    </source>
</reference>
<feature type="compositionally biased region" description="Basic and acidic residues" evidence="1">
    <location>
        <begin position="10"/>
        <end position="20"/>
    </location>
</feature>
<accession>F2E9Z7</accession>
<dbReference type="EMBL" id="AK372972">
    <property type="protein sequence ID" value="BAK04169.1"/>
    <property type="molecule type" value="mRNA"/>
</dbReference>
<name>F2E9Z7_HORVV</name>
<dbReference type="AlphaFoldDB" id="F2E9Z7"/>
<evidence type="ECO:0000256" key="1">
    <source>
        <dbReference type="SAM" id="MobiDB-lite"/>
    </source>
</evidence>
<evidence type="ECO:0000313" key="2">
    <source>
        <dbReference type="EMBL" id="BAK04169.1"/>
    </source>
</evidence>
<sequence length="46" mass="5058">MGSLGSEVGHGGREMFHGHPDPVVDELNRLENLLRGLLRHLLLALT</sequence>